<accession>A0A345ZAJ6</accession>
<keyword evidence="2" id="KW-0732">Signal</keyword>
<organism evidence="3 4">
    <name type="scientific">Candidatus Chromulinivorax destructor</name>
    <dbReference type="NCBI Taxonomy" id="2066483"/>
    <lineage>
        <taxon>Bacteria</taxon>
        <taxon>Candidatus Babelota</taxon>
        <taxon>Candidatus Babeliae</taxon>
        <taxon>Candidatus Babeliales</taxon>
        <taxon>Candidatus Chromulinivoraceae</taxon>
        <taxon>Candidatus Chromulinivorax</taxon>
    </lineage>
</organism>
<feature type="signal peptide" evidence="2">
    <location>
        <begin position="1"/>
        <end position="19"/>
    </location>
</feature>
<feature type="chain" id="PRO_5016848325" evidence="2">
    <location>
        <begin position="20"/>
        <end position="719"/>
    </location>
</feature>
<sequence>MKKRITACVLMLMSCIGQSAEINENRLQVYNVENEKKTQGLQQINKELQDLYNGVDSYYNYYYALQDDLLSLSHQSQAICQDALNARGQIIQNCIDKPEIECYKEKSQLPIEIKRVAFELIRARGASARTPYCKVWQDSVTYYEKLLLDSLVSGGVHYLAGSIAQRDAISLMNQNHYDNYSQLQRAAQRYHELQYERNFLFEKKKEREKVVDKNWHAIIARLRNKHRTESLKNNLEVAKKIFLHTSQLHQQTALATNLVIDTTIQEMVHELVNEQLTSNKQQEVERLQVVDKQAARKAYEKKLAKMTNQVVNDVVTTAVSELKNEQNLEKKARERAKIQLKKAAKKEAEIKKKNAQLEEDRLLAQSTAQACAQAAALERMNYEARLKSSGSIHENNLKIAMLRYDFTHIDLFDECDNIIDEECIADFMILFMKLLSLPFVDTVSLWPSVVKNIKNMRDQLQRQNKNLYMYVADNNKLTSLLFAKEKEILDLRSKILSSNPKDRFDRLRQERTQIQCKIQELKIRSQAVGVPDRLQREFIKKINDLSEKVISMYKDEESCRAKLQEFMIIKQIQSLQDKQGPFPLFEKPLPMISDIGYLHEQDLNEIKNILHDELQYWLSYEDVITQEDIERSLSKVVKKLSIYSVDHDKFAKHLAHDTLKFDRLHDAPLENLMQSYFEHVCKINKINEQPCDINISADVAKIQKILLQCLIDYKTLKKA</sequence>
<evidence type="ECO:0000256" key="1">
    <source>
        <dbReference type="SAM" id="Coils"/>
    </source>
</evidence>
<dbReference type="Proteomes" id="UP000254834">
    <property type="component" value="Chromosome"/>
</dbReference>
<name>A0A345ZAJ6_9BACT</name>
<dbReference type="RefSeq" id="WP_115585328.1">
    <property type="nucleotide sequence ID" value="NZ_CP025544.1"/>
</dbReference>
<dbReference type="KEGG" id="cdes:C0J27_00915"/>
<keyword evidence="1" id="KW-0175">Coiled coil</keyword>
<evidence type="ECO:0000313" key="3">
    <source>
        <dbReference type="EMBL" id="AXK60313.1"/>
    </source>
</evidence>
<dbReference type="PROSITE" id="PS51257">
    <property type="entry name" value="PROKAR_LIPOPROTEIN"/>
    <property type="match status" value="1"/>
</dbReference>
<dbReference type="AlphaFoldDB" id="A0A345ZAJ6"/>
<evidence type="ECO:0000313" key="4">
    <source>
        <dbReference type="Proteomes" id="UP000254834"/>
    </source>
</evidence>
<reference evidence="3 4" key="1">
    <citation type="submission" date="2017-12" db="EMBL/GenBank/DDBJ databases">
        <title>Chromulinavorax destructans is a abundant pathogen of dominant heterotrophic picoflagllates.</title>
        <authorList>
            <person name="Deeg C.M."/>
            <person name="Zimmer M."/>
            <person name="Suttle C.A."/>
        </authorList>
    </citation>
    <scope>NUCLEOTIDE SEQUENCE [LARGE SCALE GENOMIC DNA]</scope>
    <source>
        <strain evidence="3 4">SeV1</strain>
    </source>
</reference>
<proteinExistence type="predicted"/>
<keyword evidence="4" id="KW-1185">Reference proteome</keyword>
<gene>
    <name evidence="3" type="ORF">C0J27_00915</name>
</gene>
<dbReference type="EMBL" id="CP025544">
    <property type="protein sequence ID" value="AXK60313.1"/>
    <property type="molecule type" value="Genomic_DNA"/>
</dbReference>
<protein>
    <submittedName>
        <fullName evidence="3">Uncharacterized protein</fullName>
    </submittedName>
</protein>
<feature type="coiled-coil region" evidence="1">
    <location>
        <begin position="289"/>
        <end position="365"/>
    </location>
</feature>
<evidence type="ECO:0000256" key="2">
    <source>
        <dbReference type="SAM" id="SignalP"/>
    </source>
</evidence>